<dbReference type="AlphaFoldDB" id="A0A1B7W0R6"/>
<reference evidence="1 2" key="1">
    <citation type="submission" date="2015-09" db="EMBL/GenBank/DDBJ databases">
        <title>Whole genome shotgun sequence assembly of Aphanizomenon flos-aquae UKL13.</title>
        <authorList>
            <person name="Driscoll C."/>
        </authorList>
    </citation>
    <scope>NUCLEOTIDE SEQUENCE [LARGE SCALE GENOMIC DNA]</scope>
    <source>
        <strain evidence="1">MDT13</strain>
    </source>
</reference>
<dbReference type="PATRIC" id="fig|1710894.3.peg.858"/>
<proteinExistence type="predicted"/>
<comment type="caution">
    <text evidence="1">The sequence shown here is derived from an EMBL/GenBank/DDBJ whole genome shotgun (WGS) entry which is preliminary data.</text>
</comment>
<dbReference type="EMBL" id="LJOY01000006">
    <property type="protein sequence ID" value="OBQ26857.1"/>
    <property type="molecule type" value="Genomic_DNA"/>
</dbReference>
<name>A0A1B7W0R6_APHFL</name>
<dbReference type="STRING" id="1803587.GCA_001593825_02365"/>
<evidence type="ECO:0000313" key="1">
    <source>
        <dbReference type="EMBL" id="OBQ26857.1"/>
    </source>
</evidence>
<gene>
    <name evidence="1" type="ORF">AN481_03050</name>
</gene>
<protein>
    <submittedName>
        <fullName evidence="1">Uncharacterized protein</fullName>
    </submittedName>
</protein>
<dbReference type="Proteomes" id="UP000092382">
    <property type="component" value="Unassembled WGS sequence"/>
</dbReference>
<organism evidence="1 2">
    <name type="scientific">Aphanizomenon flos-aquae LD13</name>
    <dbReference type="NCBI Taxonomy" id="1710894"/>
    <lineage>
        <taxon>Bacteria</taxon>
        <taxon>Bacillati</taxon>
        <taxon>Cyanobacteriota</taxon>
        <taxon>Cyanophyceae</taxon>
        <taxon>Nostocales</taxon>
        <taxon>Aphanizomenonaceae</taxon>
        <taxon>Aphanizomenon</taxon>
    </lineage>
</organism>
<evidence type="ECO:0000313" key="2">
    <source>
        <dbReference type="Proteomes" id="UP000092382"/>
    </source>
</evidence>
<sequence>MNTNIKLFFIGISLTIASTLINSHPVNSQTYECKPVNSPFKFSRIAVSLDVCGTFVRLDANGAPISTGTWGNITIAVVRSGEMYQSVDGRWKFIGIITDIPLSDQCQDGNTNACRKWGKNLDRILQRCRNGERLRGLCNDN</sequence>
<accession>A0A1B7W0R6</accession>